<name>A0A1H4UBU4_TSUTY</name>
<sequence>MTTPNLSLNVEGATANGTAISKSGSIIETDAATLLKEYGKLAGAVQGIAMDSATEFSQQQNAAVLSVRETVNKVNMAVSEAKSDTVGYDRSGGAASKVTGQG</sequence>
<gene>
    <name evidence="1" type="ORF">SAMN04489793_2844</name>
</gene>
<accession>A0A1H4UBU4</accession>
<dbReference type="STRING" id="57704.SAMN04489793_2844"/>
<dbReference type="EMBL" id="FNSA01000003">
    <property type="protein sequence ID" value="SEC66100.1"/>
    <property type="molecule type" value="Genomic_DNA"/>
</dbReference>
<dbReference type="AlphaFoldDB" id="A0A1H4UBU4"/>
<keyword evidence="2" id="KW-1185">Reference proteome</keyword>
<organism evidence="1 2">
    <name type="scientific">Tsukamurella tyrosinosolvens</name>
    <dbReference type="NCBI Taxonomy" id="57704"/>
    <lineage>
        <taxon>Bacteria</taxon>
        <taxon>Bacillati</taxon>
        <taxon>Actinomycetota</taxon>
        <taxon>Actinomycetes</taxon>
        <taxon>Mycobacteriales</taxon>
        <taxon>Tsukamurellaceae</taxon>
        <taxon>Tsukamurella</taxon>
    </lineage>
</organism>
<dbReference type="OrthoDB" id="4762931at2"/>
<evidence type="ECO:0000313" key="2">
    <source>
        <dbReference type="Proteomes" id="UP000182241"/>
    </source>
</evidence>
<evidence type="ECO:0000313" key="1">
    <source>
        <dbReference type="EMBL" id="SEC66100.1"/>
    </source>
</evidence>
<reference evidence="2" key="1">
    <citation type="submission" date="2016-10" db="EMBL/GenBank/DDBJ databases">
        <authorList>
            <person name="Varghese N."/>
            <person name="Submissions S."/>
        </authorList>
    </citation>
    <scope>NUCLEOTIDE SEQUENCE [LARGE SCALE GENOMIC DNA]</scope>
    <source>
        <strain evidence="2">DSM 44234</strain>
    </source>
</reference>
<dbReference type="Proteomes" id="UP000182241">
    <property type="component" value="Unassembled WGS sequence"/>
</dbReference>
<protein>
    <submittedName>
        <fullName evidence="1">Uncharacterized protein</fullName>
    </submittedName>
</protein>
<proteinExistence type="predicted"/>
<dbReference type="RefSeq" id="WP_068741755.1">
    <property type="nucleotide sequence ID" value="NZ_FNSA01000003.1"/>
</dbReference>